<reference evidence="3" key="2">
    <citation type="submission" date="2013-06" db="EMBL/GenBank/DDBJ databases">
        <title>Draft genome sequence of Clostridium hylemonae (DSM 15053).</title>
        <authorList>
            <person name="Sudarsanam P."/>
            <person name="Ley R."/>
            <person name="Guruge J."/>
            <person name="Turnbaugh P.J."/>
            <person name="Mahowald M."/>
            <person name="Liep D."/>
            <person name="Gordon J."/>
        </authorList>
    </citation>
    <scope>NUCLEOTIDE SEQUENCE</scope>
    <source>
        <strain evidence="3">DSM 15053</strain>
    </source>
</reference>
<dbReference type="Proteomes" id="UP000004893">
    <property type="component" value="Unassembled WGS sequence"/>
</dbReference>
<evidence type="ECO:0000256" key="1">
    <source>
        <dbReference type="SAM" id="MobiDB-lite"/>
    </source>
</evidence>
<dbReference type="AlphaFoldDB" id="C0C666"/>
<evidence type="ECO:0000256" key="2">
    <source>
        <dbReference type="SAM" id="Phobius"/>
    </source>
</evidence>
<dbReference type="EMBL" id="ABYI02000042">
    <property type="protein sequence ID" value="EEG72201.1"/>
    <property type="molecule type" value="Genomic_DNA"/>
</dbReference>
<dbReference type="STRING" id="553973.CLOHYLEM_07603"/>
<sequence>MSAYLIFTFIFAAAVLVFCYVLTRYWFGTGRHMPEQDVGKLRFGSKTAFALTHFWKAVDDAKELPSETVKGGMGSAAGITAEDRSGPVLSDGGRKPAEVRNGYVRRKYRLKENM</sequence>
<comment type="caution">
    <text evidence="3">The sequence shown here is derived from an EMBL/GenBank/DDBJ whole genome shotgun (WGS) entry which is preliminary data.</text>
</comment>
<name>C0C666_9FIRM</name>
<accession>C0C666</accession>
<evidence type="ECO:0000313" key="3">
    <source>
        <dbReference type="EMBL" id="EEG72201.1"/>
    </source>
</evidence>
<organism evidence="3 4">
    <name type="scientific">[Clostridium] hylemonae DSM 15053</name>
    <dbReference type="NCBI Taxonomy" id="553973"/>
    <lineage>
        <taxon>Bacteria</taxon>
        <taxon>Bacillati</taxon>
        <taxon>Bacillota</taxon>
        <taxon>Clostridia</taxon>
        <taxon>Lachnospirales</taxon>
        <taxon>Lachnospiraceae</taxon>
    </lineage>
</organism>
<feature type="transmembrane region" description="Helical" evidence="2">
    <location>
        <begin position="6"/>
        <end position="27"/>
    </location>
</feature>
<dbReference type="OrthoDB" id="2067689at2"/>
<protein>
    <submittedName>
        <fullName evidence="3">Uncharacterized protein</fullName>
    </submittedName>
</protein>
<keyword evidence="2" id="KW-1133">Transmembrane helix</keyword>
<dbReference type="HOGENOM" id="CLU_2116731_0_0_9"/>
<keyword evidence="2" id="KW-0812">Transmembrane</keyword>
<proteinExistence type="predicted"/>
<feature type="region of interest" description="Disordered" evidence="1">
    <location>
        <begin position="67"/>
        <end position="96"/>
    </location>
</feature>
<keyword evidence="4" id="KW-1185">Reference proteome</keyword>
<gene>
    <name evidence="3" type="ORF">CLOHYLEM_07603</name>
</gene>
<dbReference type="RefSeq" id="WP_006444949.1">
    <property type="nucleotide sequence ID" value="NZ_CP036524.1"/>
</dbReference>
<reference evidence="3" key="1">
    <citation type="submission" date="2009-02" db="EMBL/GenBank/DDBJ databases">
        <authorList>
            <person name="Fulton L."/>
            <person name="Clifton S."/>
            <person name="Fulton B."/>
            <person name="Xu J."/>
            <person name="Minx P."/>
            <person name="Pepin K.H."/>
            <person name="Johnson M."/>
            <person name="Bhonagiri V."/>
            <person name="Nash W.E."/>
            <person name="Mardis E.R."/>
            <person name="Wilson R.K."/>
        </authorList>
    </citation>
    <scope>NUCLEOTIDE SEQUENCE [LARGE SCALE GENOMIC DNA]</scope>
    <source>
        <strain evidence="3">DSM 15053</strain>
    </source>
</reference>
<evidence type="ECO:0000313" key="4">
    <source>
        <dbReference type="Proteomes" id="UP000004893"/>
    </source>
</evidence>
<keyword evidence="2" id="KW-0472">Membrane</keyword>